<dbReference type="InterPro" id="IPR007052">
    <property type="entry name" value="CS_dom"/>
</dbReference>
<dbReference type="SUPFAM" id="SSF49764">
    <property type="entry name" value="HSP20-like chaperones"/>
    <property type="match status" value="1"/>
</dbReference>
<proteinExistence type="predicted"/>
<dbReference type="Proteomes" id="UP000236319">
    <property type="component" value="Unassembled WGS sequence"/>
</dbReference>
<keyword evidence="3" id="KW-1185">Reference proteome</keyword>
<dbReference type="Gene3D" id="2.60.40.790">
    <property type="match status" value="1"/>
</dbReference>
<accession>A0A2H6KED4</accession>
<reference evidence="2 3" key="1">
    <citation type="journal article" date="2017" name="BMC Genomics">
        <title>Whole-genome assembly of Babesia ovata and comparative genomics between closely related pathogens.</title>
        <authorList>
            <person name="Yamagishi J."/>
            <person name="Asada M."/>
            <person name="Hakimi H."/>
            <person name="Tanaka T.Q."/>
            <person name="Sugimoto C."/>
            <person name="Kawazu S."/>
        </authorList>
    </citation>
    <scope>NUCLEOTIDE SEQUENCE [LARGE SCALE GENOMIC DNA]</scope>
    <source>
        <strain evidence="2 3">Miyake</strain>
    </source>
</reference>
<feature type="domain" description="CS" evidence="1">
    <location>
        <begin position="263"/>
        <end position="357"/>
    </location>
</feature>
<evidence type="ECO:0000313" key="2">
    <source>
        <dbReference type="EMBL" id="GBE61353.1"/>
    </source>
</evidence>
<dbReference type="InterPro" id="IPR008978">
    <property type="entry name" value="HSP20-like_chaperone"/>
</dbReference>
<protein>
    <submittedName>
        <fullName evidence="2">Massive surface protein, putative</fullName>
    </submittedName>
</protein>
<evidence type="ECO:0000259" key="1">
    <source>
        <dbReference type="PROSITE" id="PS51203"/>
    </source>
</evidence>
<evidence type="ECO:0000313" key="3">
    <source>
        <dbReference type="Proteomes" id="UP000236319"/>
    </source>
</evidence>
<comment type="caution">
    <text evidence="2">The sequence shown here is derived from an EMBL/GenBank/DDBJ whole genome shotgun (WGS) entry which is preliminary data.</text>
</comment>
<dbReference type="OrthoDB" id="366097at2759"/>
<dbReference type="PROSITE" id="PS51203">
    <property type="entry name" value="CS"/>
    <property type="match status" value="1"/>
</dbReference>
<gene>
    <name evidence="2" type="ORF">BOVATA_028460</name>
</gene>
<dbReference type="EMBL" id="BDSA01000003">
    <property type="protein sequence ID" value="GBE61353.1"/>
    <property type="molecule type" value="Genomic_DNA"/>
</dbReference>
<name>A0A2H6KED4_9APIC</name>
<organism evidence="2 3">
    <name type="scientific">Babesia ovata</name>
    <dbReference type="NCBI Taxonomy" id="189622"/>
    <lineage>
        <taxon>Eukaryota</taxon>
        <taxon>Sar</taxon>
        <taxon>Alveolata</taxon>
        <taxon>Apicomplexa</taxon>
        <taxon>Aconoidasida</taxon>
        <taxon>Piroplasmida</taxon>
        <taxon>Babesiidae</taxon>
        <taxon>Babesia</taxon>
    </lineage>
</organism>
<dbReference type="AlphaFoldDB" id="A0A2H6KED4"/>
<dbReference type="VEuPathDB" id="PiroplasmaDB:BOVATA_028460"/>
<sequence length="367" mass="40627">MAEYFGAIGALYIMAHVALMSCTSHGHTARRPLFVLAPYCESQSSAAGRLHGDSSGRDVARDVFHRERLFHASPLAVDPLEGMPGLGLDAGYGSDYESDVGDAEDVGEADVAEVMKLINDAKQGKLGPTWKREMLAAEELYLRRRAALRSLGGTADSDDKPNVTELLNEHNEVLDAHLSAMFDLSELRHPTEEVSRNLDEMQREDERTIADNARGPSTQDASDAHYLSSAHDGKLSPEDLRDLMAGFYREKGFLNEPVVFTPVPPFEVRWRQNSRCFDLWFPCISPTDSEDDYAVRFMPQELTIAYNGKAVSRALRGKVDVDGCFWSLEEMSGHGKVVSIVLLKSAPRHSGTWEHLFSGTRPSQTPA</sequence>
<dbReference type="RefSeq" id="XP_028867596.1">
    <property type="nucleotide sequence ID" value="XM_029011763.1"/>
</dbReference>
<dbReference type="Pfam" id="PF04969">
    <property type="entry name" value="CS"/>
    <property type="match status" value="1"/>
</dbReference>
<dbReference type="GeneID" id="39875123"/>